<gene>
    <name evidence="2" type="ORF">P7228_08080</name>
</gene>
<evidence type="ECO:0000313" key="2">
    <source>
        <dbReference type="EMBL" id="WFL75969.1"/>
    </source>
</evidence>
<name>A0ABY8FLS8_9SPHN</name>
<organism evidence="2 3">
    <name type="scientific">Altererythrobacter arenosus</name>
    <dbReference type="NCBI Taxonomy" id="3032592"/>
    <lineage>
        <taxon>Bacteria</taxon>
        <taxon>Pseudomonadati</taxon>
        <taxon>Pseudomonadota</taxon>
        <taxon>Alphaproteobacteria</taxon>
        <taxon>Sphingomonadales</taxon>
        <taxon>Erythrobacteraceae</taxon>
        <taxon>Altererythrobacter</taxon>
    </lineage>
</organism>
<reference evidence="2 3" key="1">
    <citation type="submission" date="2023-03" db="EMBL/GenBank/DDBJ databases">
        <title>Altererythrobacter sp. CAU 1644 isolated from sand.</title>
        <authorList>
            <person name="Kim W."/>
        </authorList>
    </citation>
    <scope>NUCLEOTIDE SEQUENCE [LARGE SCALE GENOMIC DNA]</scope>
    <source>
        <strain evidence="2 3">CAU 1644</strain>
    </source>
</reference>
<evidence type="ECO:0000313" key="3">
    <source>
        <dbReference type="Proteomes" id="UP001215827"/>
    </source>
</evidence>
<keyword evidence="3" id="KW-1185">Reference proteome</keyword>
<sequence>MATDTTITTGEAKPNGAAPRPATGPTQLQPVQYGFDRDNFRTQAKEIWARIPKDGGLPGVDSLKSLLLPRFRGHGVLVSLSGDGSDARIGYLGLSIAENARVANRSDLEMLSDAPDGSILAELPRFNAHVGRSMNPIEFSNLKAIGPKGEARFDGVLLPFGDDSDNMLHIFAVIDLAKNSREDENVLDLTSEYFEDDPVDTLELEFDQLLVESEVEMAPKQVPPPLGETPLASALDEARTFAEYAKAFERRSHRALYAAISKAYDFALLAYASPDEFVDLIERAGITMQERAPMTPIVKLVFGADFDRTRVTEYATVLAHGVYRDVPMGGMSDFLQDAEGGIKGIVAEARLLRRGDGPSDSVRREVRKATAKKLRKLSTSPLERVRLEGGEFGLVMVRQLEDGSVVMVGEVSDDAAMIEKLGKQMLASS</sequence>
<evidence type="ECO:0000256" key="1">
    <source>
        <dbReference type="SAM" id="MobiDB-lite"/>
    </source>
</evidence>
<protein>
    <submittedName>
        <fullName evidence="2">Uncharacterized protein</fullName>
    </submittedName>
</protein>
<dbReference type="RefSeq" id="WP_278014737.1">
    <property type="nucleotide sequence ID" value="NZ_CP121106.1"/>
</dbReference>
<accession>A0ABY8FLS8</accession>
<dbReference type="Proteomes" id="UP001215827">
    <property type="component" value="Chromosome"/>
</dbReference>
<proteinExistence type="predicted"/>
<feature type="region of interest" description="Disordered" evidence="1">
    <location>
        <begin position="1"/>
        <end position="27"/>
    </location>
</feature>
<dbReference type="EMBL" id="CP121106">
    <property type="protein sequence ID" value="WFL75969.1"/>
    <property type="molecule type" value="Genomic_DNA"/>
</dbReference>